<evidence type="ECO:0000313" key="3">
    <source>
        <dbReference type="EMBL" id="CAF4484520.1"/>
    </source>
</evidence>
<feature type="region of interest" description="Disordered" evidence="1">
    <location>
        <begin position="1"/>
        <end position="25"/>
    </location>
</feature>
<accession>A0A8S2WXM1</accession>
<dbReference type="EMBL" id="CAJOBJ010077051">
    <property type="protein sequence ID" value="CAF4484520.1"/>
    <property type="molecule type" value="Genomic_DNA"/>
</dbReference>
<feature type="non-terminal residue" evidence="2">
    <location>
        <position position="1"/>
    </location>
</feature>
<dbReference type="Proteomes" id="UP000676336">
    <property type="component" value="Unassembled WGS sequence"/>
</dbReference>
<dbReference type="Proteomes" id="UP000681720">
    <property type="component" value="Unassembled WGS sequence"/>
</dbReference>
<evidence type="ECO:0000256" key="1">
    <source>
        <dbReference type="SAM" id="MobiDB-lite"/>
    </source>
</evidence>
<dbReference type="AlphaFoldDB" id="A0A8S2WXM1"/>
<sequence>MNEDPPLRGGSIDALIIRATSTDKK</sequence>
<gene>
    <name evidence="3" type="ORF">GIL414_LOCUS33969</name>
    <name evidence="2" type="ORF">SMN809_LOCUS33361</name>
</gene>
<evidence type="ECO:0000313" key="4">
    <source>
        <dbReference type="Proteomes" id="UP000676336"/>
    </source>
</evidence>
<evidence type="ECO:0000313" key="2">
    <source>
        <dbReference type="EMBL" id="CAF4466035.1"/>
    </source>
</evidence>
<organism evidence="2 4">
    <name type="scientific">Rotaria magnacalcarata</name>
    <dbReference type="NCBI Taxonomy" id="392030"/>
    <lineage>
        <taxon>Eukaryota</taxon>
        <taxon>Metazoa</taxon>
        <taxon>Spiralia</taxon>
        <taxon>Gnathifera</taxon>
        <taxon>Rotifera</taxon>
        <taxon>Eurotatoria</taxon>
        <taxon>Bdelloidea</taxon>
        <taxon>Philodinida</taxon>
        <taxon>Philodinidae</taxon>
        <taxon>Rotaria</taxon>
    </lineage>
</organism>
<comment type="caution">
    <text evidence="2">The sequence shown here is derived from an EMBL/GenBank/DDBJ whole genome shotgun (WGS) entry which is preliminary data.</text>
</comment>
<proteinExistence type="predicted"/>
<name>A0A8S2WXM1_9BILA</name>
<protein>
    <submittedName>
        <fullName evidence="2">Uncharacterized protein</fullName>
    </submittedName>
</protein>
<dbReference type="EMBL" id="CAJOBI010072858">
    <property type="protein sequence ID" value="CAF4466035.1"/>
    <property type="molecule type" value="Genomic_DNA"/>
</dbReference>
<reference evidence="2" key="1">
    <citation type="submission" date="2021-02" db="EMBL/GenBank/DDBJ databases">
        <authorList>
            <person name="Nowell W R."/>
        </authorList>
    </citation>
    <scope>NUCLEOTIDE SEQUENCE</scope>
</reference>